<protein>
    <submittedName>
        <fullName evidence="2">Uncharacterized protein</fullName>
    </submittedName>
</protein>
<dbReference type="EMBL" id="FOWD01000020">
    <property type="protein sequence ID" value="SFO35877.1"/>
    <property type="molecule type" value="Genomic_DNA"/>
</dbReference>
<dbReference type="AlphaFoldDB" id="A0A1I5GIU3"/>
<keyword evidence="3" id="KW-1185">Reference proteome</keyword>
<accession>A0A1I5GIU3</accession>
<evidence type="ECO:0000313" key="3">
    <source>
        <dbReference type="Proteomes" id="UP000198806"/>
    </source>
</evidence>
<name>A0A1I5GIU3_9FIRM</name>
<feature type="region of interest" description="Disordered" evidence="1">
    <location>
        <begin position="37"/>
        <end position="58"/>
    </location>
</feature>
<gene>
    <name evidence="2" type="ORF">SAMN04489757_1201</name>
</gene>
<sequence length="58" mass="7345">VVRKIITLIESSKDWIYIYNDLIYEIQKCRSQIRRNRKYERQMTRNRRKYHKNSKPTL</sequence>
<evidence type="ECO:0000256" key="1">
    <source>
        <dbReference type="SAM" id="MobiDB-lite"/>
    </source>
</evidence>
<dbReference type="Proteomes" id="UP000198806">
    <property type="component" value="Unassembled WGS sequence"/>
</dbReference>
<evidence type="ECO:0000313" key="2">
    <source>
        <dbReference type="EMBL" id="SFO35877.1"/>
    </source>
</evidence>
<proteinExistence type="predicted"/>
<reference evidence="2 3" key="1">
    <citation type="submission" date="2016-10" db="EMBL/GenBank/DDBJ databases">
        <authorList>
            <person name="de Groot N.N."/>
        </authorList>
    </citation>
    <scope>NUCLEOTIDE SEQUENCE [LARGE SCALE GENOMIC DNA]</scope>
    <source>
        <strain evidence="2 3">DSM 1283</strain>
    </source>
</reference>
<organism evidence="2 3">
    <name type="scientific">Anaerocolumna aminovalerica</name>
    <dbReference type="NCBI Taxonomy" id="1527"/>
    <lineage>
        <taxon>Bacteria</taxon>
        <taxon>Bacillati</taxon>
        <taxon>Bacillota</taxon>
        <taxon>Clostridia</taxon>
        <taxon>Lachnospirales</taxon>
        <taxon>Lachnospiraceae</taxon>
        <taxon>Anaerocolumna</taxon>
    </lineage>
</organism>
<feature type="non-terminal residue" evidence="2">
    <location>
        <position position="1"/>
    </location>
</feature>